<evidence type="ECO:0000313" key="11">
    <source>
        <dbReference type="Proteomes" id="UP001623330"/>
    </source>
</evidence>
<evidence type="ECO:0000256" key="1">
    <source>
        <dbReference type="ARBA" id="ARBA00004970"/>
    </source>
</evidence>
<organism evidence="10 11">
    <name type="scientific">Nakaseomyces bracarensis</name>
    <dbReference type="NCBI Taxonomy" id="273131"/>
    <lineage>
        <taxon>Eukaryota</taxon>
        <taxon>Fungi</taxon>
        <taxon>Dikarya</taxon>
        <taxon>Ascomycota</taxon>
        <taxon>Saccharomycotina</taxon>
        <taxon>Saccharomycetes</taxon>
        <taxon>Saccharomycetales</taxon>
        <taxon>Saccharomycetaceae</taxon>
        <taxon>Nakaseomyces</taxon>
    </lineage>
</organism>
<dbReference type="InterPro" id="IPR010140">
    <property type="entry name" value="Histidinol_P_phosphatase_HisJ"/>
</dbReference>
<accession>A0ABR4NP15</accession>
<dbReference type="EMBL" id="JBEVYD010000011">
    <property type="protein sequence ID" value="KAL3229729.1"/>
    <property type="molecule type" value="Genomic_DNA"/>
</dbReference>
<evidence type="ECO:0000313" key="10">
    <source>
        <dbReference type="EMBL" id="KAL3229729.1"/>
    </source>
</evidence>
<evidence type="ECO:0000256" key="2">
    <source>
        <dbReference type="ARBA" id="ARBA00009152"/>
    </source>
</evidence>
<dbReference type="PANTHER" id="PTHR21039">
    <property type="entry name" value="HISTIDINOL PHOSPHATASE-RELATED"/>
    <property type="match status" value="1"/>
</dbReference>
<keyword evidence="6 8" id="KW-0368">Histidine biosynthesis</keyword>
<evidence type="ECO:0000256" key="6">
    <source>
        <dbReference type="ARBA" id="ARBA00023102"/>
    </source>
</evidence>
<evidence type="ECO:0000256" key="7">
    <source>
        <dbReference type="ARBA" id="ARBA00049158"/>
    </source>
</evidence>
<dbReference type="Gene3D" id="3.20.20.140">
    <property type="entry name" value="Metal-dependent hydrolases"/>
    <property type="match status" value="1"/>
</dbReference>
<keyword evidence="5 8" id="KW-0378">Hydrolase</keyword>
<comment type="caution">
    <text evidence="10">The sequence shown here is derived from an EMBL/GenBank/DDBJ whole genome shotgun (WGS) entry which is preliminary data.</text>
</comment>
<evidence type="ECO:0000259" key="9">
    <source>
        <dbReference type="Pfam" id="PF02811"/>
    </source>
</evidence>
<evidence type="ECO:0000256" key="5">
    <source>
        <dbReference type="ARBA" id="ARBA00022801"/>
    </source>
</evidence>
<keyword evidence="11" id="KW-1185">Reference proteome</keyword>
<comment type="pathway">
    <text evidence="1 8">Amino-acid biosynthesis; L-histidine biosynthesis; L-histidine from 5-phospho-alpha-D-ribose 1-diphosphate: step 8/9.</text>
</comment>
<gene>
    <name evidence="10" type="ORF">RNJ44_01865</name>
</gene>
<comment type="similarity">
    <text evidence="2 8">Belongs to the PHP hydrolase family. HisK subfamily.</text>
</comment>
<dbReference type="InterPro" id="IPR016195">
    <property type="entry name" value="Pol/histidinol_Pase-like"/>
</dbReference>
<keyword evidence="4 8" id="KW-0028">Amino-acid biosynthesis</keyword>
<feature type="domain" description="PHP" evidence="9">
    <location>
        <begin position="4"/>
        <end position="251"/>
    </location>
</feature>
<dbReference type="Pfam" id="PF02811">
    <property type="entry name" value="PHP"/>
    <property type="match status" value="1"/>
</dbReference>
<dbReference type="EC" id="3.1.3.15" evidence="3 8"/>
<dbReference type="NCBIfam" id="TIGR01856">
    <property type="entry name" value="hisJ_fam"/>
    <property type="match status" value="1"/>
</dbReference>
<reference evidence="10 11" key="1">
    <citation type="submission" date="2024-05" db="EMBL/GenBank/DDBJ databases">
        <title>Long read based assembly of the Candida bracarensis genome reveals expanded adhesin content.</title>
        <authorList>
            <person name="Marcet-Houben M."/>
            <person name="Ksiezopolska E."/>
            <person name="Gabaldon T."/>
        </authorList>
    </citation>
    <scope>NUCLEOTIDE SEQUENCE [LARGE SCALE GENOMIC DNA]</scope>
    <source>
        <strain evidence="10 11">CBM6</strain>
    </source>
</reference>
<evidence type="ECO:0000256" key="8">
    <source>
        <dbReference type="RuleBase" id="RU366003"/>
    </source>
</evidence>
<dbReference type="PANTHER" id="PTHR21039:SF0">
    <property type="entry name" value="HISTIDINOL-PHOSPHATASE"/>
    <property type="match status" value="1"/>
</dbReference>
<dbReference type="SUPFAM" id="SSF89550">
    <property type="entry name" value="PHP domain-like"/>
    <property type="match status" value="1"/>
</dbReference>
<sequence length="340" mass="38810">MYSHHSHSGDYVAHGVDPLEDIVAKAIEMGFDTYCLTEHIPRVNAEYLYPEERQEGLSPSPNMNGASLEVLKQKFLDFLEHARRIKKRYEGDSCRTKFLVGCELECCDIEHIEYGKYLMQKYSDDIKFGVGSIHHIRGIPIDFSPHKWNEALQSCDDNFVVFLTSYFEIQYTMIRQLKPLIVGHFDLYKLLAPPDMFVNPQTGDCAMSPATEFVPLTSIDILETFPDLKELVIRNLKAIDEYGGAIEINTSALRKGLPEPYPGREICDLVKSYCSARFVLSDDAHAVSHVGTCYKQALDYIVNVIKLQQLYYLSEQPDGSVQFKTISIEDLQKAPFWNNL</sequence>
<dbReference type="InterPro" id="IPR004013">
    <property type="entry name" value="PHP_dom"/>
</dbReference>
<protein>
    <recommendedName>
        <fullName evidence="3 8">Histidinol-phosphatase</fullName>
        <shortName evidence="8">HolPase</shortName>
        <ecNumber evidence="3 8">3.1.3.15</ecNumber>
    </recommendedName>
</protein>
<name>A0ABR4NP15_9SACH</name>
<evidence type="ECO:0000256" key="3">
    <source>
        <dbReference type="ARBA" id="ARBA00013085"/>
    </source>
</evidence>
<comment type="catalytic activity">
    <reaction evidence="7 8">
        <text>L-histidinol phosphate + H2O = L-histidinol + phosphate</text>
        <dbReference type="Rhea" id="RHEA:14465"/>
        <dbReference type="ChEBI" id="CHEBI:15377"/>
        <dbReference type="ChEBI" id="CHEBI:43474"/>
        <dbReference type="ChEBI" id="CHEBI:57699"/>
        <dbReference type="ChEBI" id="CHEBI:57980"/>
        <dbReference type="EC" id="3.1.3.15"/>
    </reaction>
</comment>
<proteinExistence type="inferred from homology"/>
<dbReference type="Proteomes" id="UP001623330">
    <property type="component" value="Unassembled WGS sequence"/>
</dbReference>
<evidence type="ECO:0000256" key="4">
    <source>
        <dbReference type="ARBA" id="ARBA00022605"/>
    </source>
</evidence>